<dbReference type="PANTHER" id="PTHR47053:SF1">
    <property type="entry name" value="MUREIN DD-ENDOPEPTIDASE MEPH-RELATED"/>
    <property type="match status" value="1"/>
</dbReference>
<dbReference type="Proteomes" id="UP000600565">
    <property type="component" value="Unassembled WGS sequence"/>
</dbReference>
<dbReference type="PANTHER" id="PTHR47053">
    <property type="entry name" value="MUREIN DD-ENDOPEPTIDASE MEPH-RELATED"/>
    <property type="match status" value="1"/>
</dbReference>
<evidence type="ECO:0000313" key="6">
    <source>
        <dbReference type="EMBL" id="MBD8034480.1"/>
    </source>
</evidence>
<organism evidence="6 7">
    <name type="scientific">Solibacillus merdavium</name>
    <dbReference type="NCBI Taxonomy" id="2762218"/>
    <lineage>
        <taxon>Bacteria</taxon>
        <taxon>Bacillati</taxon>
        <taxon>Bacillota</taxon>
        <taxon>Bacilli</taxon>
        <taxon>Bacillales</taxon>
        <taxon>Caryophanaceae</taxon>
        <taxon>Solibacillus</taxon>
    </lineage>
</organism>
<accession>A0ABR8XRB2</accession>
<dbReference type="RefSeq" id="WP_191704978.1">
    <property type="nucleotide sequence ID" value="NZ_JACSPW010000017.1"/>
</dbReference>
<comment type="similarity">
    <text evidence="1">Belongs to the peptidase C40 family.</text>
</comment>
<name>A0ABR8XRB2_9BACL</name>
<dbReference type="Gene3D" id="3.90.1720.10">
    <property type="entry name" value="endopeptidase domain like (from Nostoc punctiforme)"/>
    <property type="match status" value="1"/>
</dbReference>
<evidence type="ECO:0000256" key="1">
    <source>
        <dbReference type="ARBA" id="ARBA00007074"/>
    </source>
</evidence>
<dbReference type="InterPro" id="IPR038765">
    <property type="entry name" value="Papain-like_cys_pep_sf"/>
</dbReference>
<dbReference type="InterPro" id="IPR051202">
    <property type="entry name" value="Peptidase_C40"/>
</dbReference>
<keyword evidence="7" id="KW-1185">Reference proteome</keyword>
<gene>
    <name evidence="6" type="ORF">H9632_15525</name>
</gene>
<evidence type="ECO:0000256" key="3">
    <source>
        <dbReference type="ARBA" id="ARBA00022801"/>
    </source>
</evidence>
<protein>
    <submittedName>
        <fullName evidence="6">C40 family peptidase</fullName>
    </submittedName>
</protein>
<reference evidence="6 7" key="1">
    <citation type="submission" date="2020-08" db="EMBL/GenBank/DDBJ databases">
        <title>A Genomic Blueprint of the Chicken Gut Microbiome.</title>
        <authorList>
            <person name="Gilroy R."/>
            <person name="Ravi A."/>
            <person name="Getino M."/>
            <person name="Pursley I."/>
            <person name="Horton D.L."/>
            <person name="Alikhan N.-F."/>
            <person name="Baker D."/>
            <person name="Gharbi K."/>
            <person name="Hall N."/>
            <person name="Watson M."/>
            <person name="Adriaenssens E.M."/>
            <person name="Foster-Nyarko E."/>
            <person name="Jarju S."/>
            <person name="Secka A."/>
            <person name="Antonio M."/>
            <person name="Oren A."/>
            <person name="Chaudhuri R."/>
            <person name="La Ragione R.M."/>
            <person name="Hildebrand F."/>
            <person name="Pallen M.J."/>
        </authorList>
    </citation>
    <scope>NUCLEOTIDE SEQUENCE [LARGE SCALE GENOMIC DNA]</scope>
    <source>
        <strain evidence="6 7">Sa1YVA6</strain>
    </source>
</reference>
<evidence type="ECO:0000313" key="7">
    <source>
        <dbReference type="Proteomes" id="UP000600565"/>
    </source>
</evidence>
<comment type="caution">
    <text evidence="6">The sequence shown here is derived from an EMBL/GenBank/DDBJ whole genome shotgun (WGS) entry which is preliminary data.</text>
</comment>
<evidence type="ECO:0000259" key="5">
    <source>
        <dbReference type="PROSITE" id="PS51935"/>
    </source>
</evidence>
<keyword evidence="4" id="KW-0788">Thiol protease</keyword>
<dbReference type="InterPro" id="IPR000064">
    <property type="entry name" value="NLP_P60_dom"/>
</dbReference>
<keyword evidence="2" id="KW-0645">Protease</keyword>
<feature type="domain" description="NlpC/P60" evidence="5">
    <location>
        <begin position="146"/>
        <end position="266"/>
    </location>
</feature>
<dbReference type="Pfam" id="PF00877">
    <property type="entry name" value="NLPC_P60"/>
    <property type="match status" value="1"/>
</dbReference>
<sequence>MNAVVKVMIANLHESTDVNSELTDEALYGMPVQVLEDIEETWVKIRTFYRYEGYTLKTNLHMGSEDLLSWVDADYVVIQNFADVLVRPKIQSSKIITLTRGSFIQVVLEADLDATWTKVVLVTGEVGYVRSEWIQKRVKVYTTDELAFREQVVQDAFRYIGTPYRWGGKSPLGIDCSGLVSMAYMLNGAYIYRDAKILDGFPIRKIEKEGLKRGDLIMFPGHVALYIGEGLYIHSSLGGNEVNVNSLNPQHAEYRHDLATTITEYGSIF</sequence>
<proteinExistence type="inferred from homology"/>
<evidence type="ECO:0000256" key="4">
    <source>
        <dbReference type="ARBA" id="ARBA00022807"/>
    </source>
</evidence>
<dbReference type="PROSITE" id="PS51935">
    <property type="entry name" value="NLPC_P60"/>
    <property type="match status" value="1"/>
</dbReference>
<keyword evidence="3" id="KW-0378">Hydrolase</keyword>
<evidence type="ECO:0000256" key="2">
    <source>
        <dbReference type="ARBA" id="ARBA00022670"/>
    </source>
</evidence>
<dbReference type="SUPFAM" id="SSF54001">
    <property type="entry name" value="Cysteine proteinases"/>
    <property type="match status" value="1"/>
</dbReference>
<dbReference type="EMBL" id="JACSPW010000017">
    <property type="protein sequence ID" value="MBD8034480.1"/>
    <property type="molecule type" value="Genomic_DNA"/>
</dbReference>
<dbReference type="Gene3D" id="2.30.30.40">
    <property type="entry name" value="SH3 Domains"/>
    <property type="match status" value="2"/>
</dbReference>